<dbReference type="InterPro" id="IPR000719">
    <property type="entry name" value="Prot_kinase_dom"/>
</dbReference>
<evidence type="ECO:0000259" key="1">
    <source>
        <dbReference type="PROSITE" id="PS50011"/>
    </source>
</evidence>
<feature type="domain" description="Protein kinase" evidence="1">
    <location>
        <begin position="142"/>
        <end position="415"/>
    </location>
</feature>
<proteinExistence type="predicted"/>
<dbReference type="InterPro" id="IPR001245">
    <property type="entry name" value="Ser-Thr/Tyr_kinase_cat_dom"/>
</dbReference>
<sequence length="494" mass="57863">MDFKIKERYDFMNPLLNRTALCIPHKEFKNQDSLIKFFKSNVDKKFIKQSDQSQKIFLKTWIDNWAEENNISKKIGETQVCETCQVPTFAKKFCESCIQGYLVKNFPNWSSGINEIDDLIRKCQEKTIRPDYIVEWIPYENFFEPTLKARGGCASIYSAIWFGGRYDSWNADKKQLERTGDRKVILKHLENSSNPNKKWFREVKQHLDFMMKTNPVVKCYGLTREPTTQDFMLVLEPMTINLGDFLLKNASSLNWQQRIEIFYDITYSLMKIHVSKLIHRDLHPGNILQGRNSNIWYISDLGFCGPVIQEPGDIYVNIPYAAPEVLCRKGHTQASDIYSMGIIMWQLTTSHLPYGGIYREDQLKPFINKICEGLRPDSINGIPPDFENLMKICWSKNASERPNAEYLFAYFEDKLKKIYRNELLLPELILPELININYSTENYVVRSHNIKRLLDQNDANIYEENLDNVCTNNSMKFAQDEETELILIESDDED</sequence>
<protein>
    <submittedName>
        <fullName evidence="2">6322_t:CDS:1</fullName>
    </submittedName>
</protein>
<dbReference type="SUPFAM" id="SSF56112">
    <property type="entry name" value="Protein kinase-like (PK-like)"/>
    <property type="match status" value="1"/>
</dbReference>
<accession>A0ABN7VR00</accession>
<reference evidence="2 3" key="1">
    <citation type="submission" date="2021-06" db="EMBL/GenBank/DDBJ databases">
        <authorList>
            <person name="Kallberg Y."/>
            <person name="Tangrot J."/>
            <person name="Rosling A."/>
        </authorList>
    </citation>
    <scope>NUCLEOTIDE SEQUENCE [LARGE SCALE GENOMIC DNA]</scope>
    <source>
        <strain evidence="2 3">120-4 pot B 10/14</strain>
    </source>
</reference>
<dbReference type="InterPro" id="IPR011009">
    <property type="entry name" value="Kinase-like_dom_sf"/>
</dbReference>
<dbReference type="Proteomes" id="UP000789901">
    <property type="component" value="Unassembled WGS sequence"/>
</dbReference>
<dbReference type="InterPro" id="IPR051681">
    <property type="entry name" value="Ser/Thr_Kinases-Pseudokinases"/>
</dbReference>
<name>A0ABN7VR00_GIGMA</name>
<dbReference type="PANTHER" id="PTHR44329">
    <property type="entry name" value="SERINE/THREONINE-PROTEIN KINASE TNNI3K-RELATED"/>
    <property type="match status" value="1"/>
</dbReference>
<evidence type="ECO:0000313" key="3">
    <source>
        <dbReference type="Proteomes" id="UP000789901"/>
    </source>
</evidence>
<dbReference type="Pfam" id="PF07714">
    <property type="entry name" value="PK_Tyr_Ser-Thr"/>
    <property type="match status" value="1"/>
</dbReference>
<keyword evidence="3" id="KW-1185">Reference proteome</keyword>
<dbReference type="EMBL" id="CAJVQB010020107">
    <property type="protein sequence ID" value="CAG8793457.1"/>
    <property type="molecule type" value="Genomic_DNA"/>
</dbReference>
<dbReference type="Gene3D" id="1.10.510.10">
    <property type="entry name" value="Transferase(Phosphotransferase) domain 1"/>
    <property type="match status" value="1"/>
</dbReference>
<dbReference type="PROSITE" id="PS50011">
    <property type="entry name" value="PROTEIN_KINASE_DOM"/>
    <property type="match status" value="1"/>
</dbReference>
<comment type="caution">
    <text evidence="2">The sequence shown here is derived from an EMBL/GenBank/DDBJ whole genome shotgun (WGS) entry which is preliminary data.</text>
</comment>
<evidence type="ECO:0000313" key="2">
    <source>
        <dbReference type="EMBL" id="CAG8793457.1"/>
    </source>
</evidence>
<gene>
    <name evidence="2" type="ORF">GMARGA_LOCUS21615</name>
</gene>
<organism evidence="2 3">
    <name type="scientific">Gigaspora margarita</name>
    <dbReference type="NCBI Taxonomy" id="4874"/>
    <lineage>
        <taxon>Eukaryota</taxon>
        <taxon>Fungi</taxon>
        <taxon>Fungi incertae sedis</taxon>
        <taxon>Mucoromycota</taxon>
        <taxon>Glomeromycotina</taxon>
        <taxon>Glomeromycetes</taxon>
        <taxon>Diversisporales</taxon>
        <taxon>Gigasporaceae</taxon>
        <taxon>Gigaspora</taxon>
    </lineage>
</organism>